<dbReference type="RefSeq" id="WP_131838207.1">
    <property type="nucleotide sequence ID" value="NZ_SLWB01000002.1"/>
</dbReference>
<dbReference type="InterPro" id="IPR050194">
    <property type="entry name" value="Glycosyltransferase_grp1"/>
</dbReference>
<feature type="domain" description="Glycosyl transferase family 1" evidence="1">
    <location>
        <begin position="225"/>
        <end position="361"/>
    </location>
</feature>
<dbReference type="AlphaFoldDB" id="A0A4R2F4S0"/>
<accession>A0A4R2F4S0</accession>
<evidence type="ECO:0000259" key="2">
    <source>
        <dbReference type="Pfam" id="PF13439"/>
    </source>
</evidence>
<protein>
    <submittedName>
        <fullName evidence="3">Glycosyltransferase involved in cell wall biosynthesis</fullName>
    </submittedName>
</protein>
<sequence length="394" mass="45465">MKILLSNKFFYQRGGDCIHTIQLKQLLEQHGHRVAIFSMQHPDNIENKYSSYWPSMLEYSAKKPGNLLEAMLRPIYSREVKQKWNRLLDDFQPDVVHLHNIHSQLSPIIAQEAHKRSIPVYWTLHDYKLICPSYSLLRENRVCEECLSDKSSVVRHRCIKGSLIGSTIGYFEALKWSSSKLLKFTRFFISPSIFLQNKMGEGGYPKSQIRHIYNFADVSKFRPELSKENYYVYLGRLSREKGVETLLMAASEHPNYKLKVIGDGPLRTNLEERYSSANIEFMGYRKWDEIKQILGKARFMVLPSECYENNPLSIIESFALGTPVLGASIGGIPELVDSSNGMLFRAGDSKDLSNKIDEMMAVDSWNYQKISDDASIKFSAESYYNELMKIYKGE</sequence>
<dbReference type="GO" id="GO:0016757">
    <property type="term" value="F:glycosyltransferase activity"/>
    <property type="evidence" value="ECO:0007669"/>
    <property type="project" value="InterPro"/>
</dbReference>
<dbReference type="PANTHER" id="PTHR45947">
    <property type="entry name" value="SULFOQUINOVOSYL TRANSFERASE SQD2"/>
    <property type="match status" value="1"/>
</dbReference>
<dbReference type="InterPro" id="IPR001296">
    <property type="entry name" value="Glyco_trans_1"/>
</dbReference>
<dbReference type="Pfam" id="PF00534">
    <property type="entry name" value="Glycos_transf_1"/>
    <property type="match status" value="1"/>
</dbReference>
<name>A0A4R2F4S0_9BACT</name>
<proteinExistence type="predicted"/>
<dbReference type="SUPFAM" id="SSF53756">
    <property type="entry name" value="UDP-Glycosyltransferase/glycogen phosphorylase"/>
    <property type="match status" value="1"/>
</dbReference>
<dbReference type="InterPro" id="IPR028098">
    <property type="entry name" value="Glyco_trans_4-like_N"/>
</dbReference>
<evidence type="ECO:0000313" key="3">
    <source>
        <dbReference type="EMBL" id="TCN72139.1"/>
    </source>
</evidence>
<feature type="domain" description="Glycosyltransferase subfamily 4-like N-terminal" evidence="2">
    <location>
        <begin position="18"/>
        <end position="219"/>
    </location>
</feature>
<dbReference type="EMBL" id="SLWB01000002">
    <property type="protein sequence ID" value="TCN72139.1"/>
    <property type="molecule type" value="Genomic_DNA"/>
</dbReference>
<keyword evidence="4" id="KW-1185">Reference proteome</keyword>
<organism evidence="3 4">
    <name type="scientific">Acetobacteroides hydrogenigenes</name>
    <dbReference type="NCBI Taxonomy" id="979970"/>
    <lineage>
        <taxon>Bacteria</taxon>
        <taxon>Pseudomonadati</taxon>
        <taxon>Bacteroidota</taxon>
        <taxon>Bacteroidia</taxon>
        <taxon>Bacteroidales</taxon>
        <taxon>Rikenellaceae</taxon>
        <taxon>Acetobacteroides</taxon>
    </lineage>
</organism>
<dbReference type="Gene3D" id="3.40.50.2000">
    <property type="entry name" value="Glycogen Phosphorylase B"/>
    <property type="match status" value="2"/>
</dbReference>
<gene>
    <name evidence="3" type="ORF">CLV25_102102</name>
</gene>
<dbReference type="Pfam" id="PF13439">
    <property type="entry name" value="Glyco_transf_4"/>
    <property type="match status" value="1"/>
</dbReference>
<keyword evidence="3" id="KW-0808">Transferase</keyword>
<dbReference type="CDD" id="cd03801">
    <property type="entry name" value="GT4_PimA-like"/>
    <property type="match status" value="1"/>
</dbReference>
<dbReference type="PANTHER" id="PTHR45947:SF13">
    <property type="entry name" value="TRANSFERASE"/>
    <property type="match status" value="1"/>
</dbReference>
<dbReference type="OrthoDB" id="1096251at2"/>
<reference evidence="3 4" key="1">
    <citation type="submission" date="2019-03" db="EMBL/GenBank/DDBJ databases">
        <title>Genomic Encyclopedia of Archaeal and Bacterial Type Strains, Phase II (KMG-II): from individual species to whole genera.</title>
        <authorList>
            <person name="Goeker M."/>
        </authorList>
    </citation>
    <scope>NUCLEOTIDE SEQUENCE [LARGE SCALE GENOMIC DNA]</scope>
    <source>
        <strain evidence="3 4">RL-C</strain>
    </source>
</reference>
<evidence type="ECO:0000259" key="1">
    <source>
        <dbReference type="Pfam" id="PF00534"/>
    </source>
</evidence>
<evidence type="ECO:0000313" key="4">
    <source>
        <dbReference type="Proteomes" id="UP000294830"/>
    </source>
</evidence>
<dbReference type="Proteomes" id="UP000294830">
    <property type="component" value="Unassembled WGS sequence"/>
</dbReference>
<comment type="caution">
    <text evidence="3">The sequence shown here is derived from an EMBL/GenBank/DDBJ whole genome shotgun (WGS) entry which is preliminary data.</text>
</comment>